<dbReference type="SUPFAM" id="SSF52743">
    <property type="entry name" value="Subtilisin-like"/>
    <property type="match status" value="1"/>
</dbReference>
<gene>
    <name evidence="10" type="ORF">PPNO1_LOCUS7406</name>
</gene>
<name>A0A9P1H8C1_9PEZI</name>
<dbReference type="PROSITE" id="PS00136">
    <property type="entry name" value="SUBTILASE_ASP"/>
    <property type="match status" value="1"/>
</dbReference>
<dbReference type="PRINTS" id="PR00723">
    <property type="entry name" value="SUBTILISIN"/>
</dbReference>
<evidence type="ECO:0000259" key="8">
    <source>
        <dbReference type="Pfam" id="PF00082"/>
    </source>
</evidence>
<evidence type="ECO:0000256" key="2">
    <source>
        <dbReference type="ARBA" id="ARBA00022670"/>
    </source>
</evidence>
<comment type="caution">
    <text evidence="10">The sequence shown here is derived from an EMBL/GenBank/DDBJ whole genome shotgun (WGS) entry which is preliminary data.</text>
</comment>
<dbReference type="InterPro" id="IPR050131">
    <property type="entry name" value="Peptidase_S8_subtilisin-like"/>
</dbReference>
<dbReference type="GO" id="GO:0005576">
    <property type="term" value="C:extracellular region"/>
    <property type="evidence" value="ECO:0007669"/>
    <property type="project" value="UniProtKB-ARBA"/>
</dbReference>
<dbReference type="PANTHER" id="PTHR43806">
    <property type="entry name" value="PEPTIDASE S8"/>
    <property type="match status" value="1"/>
</dbReference>
<dbReference type="InterPro" id="IPR023828">
    <property type="entry name" value="Peptidase_S8_Ser-AS"/>
</dbReference>
<dbReference type="PROSITE" id="PS00137">
    <property type="entry name" value="SUBTILASE_HIS"/>
    <property type="match status" value="1"/>
</dbReference>
<dbReference type="InterPro" id="IPR037045">
    <property type="entry name" value="S8pro/Inhibitor_I9_sf"/>
</dbReference>
<dbReference type="OrthoDB" id="206201at2759"/>
<protein>
    <submittedName>
        <fullName evidence="10">Uncharacterized protein</fullName>
    </submittedName>
</protein>
<dbReference type="Gene3D" id="3.30.70.80">
    <property type="entry name" value="Peptidase S8 propeptide/proteinase inhibitor I9"/>
    <property type="match status" value="1"/>
</dbReference>
<comment type="similarity">
    <text evidence="1 6 7">Belongs to the peptidase S8 family.</text>
</comment>
<evidence type="ECO:0000256" key="4">
    <source>
        <dbReference type="ARBA" id="ARBA00022801"/>
    </source>
</evidence>
<keyword evidence="5 6" id="KW-0720">Serine protease</keyword>
<feature type="active site" description="Charge relay system" evidence="6">
    <location>
        <position position="342"/>
    </location>
</feature>
<dbReference type="GO" id="GO:0006508">
    <property type="term" value="P:proteolysis"/>
    <property type="evidence" value="ECO:0007669"/>
    <property type="project" value="UniProtKB-KW"/>
</dbReference>
<reference evidence="10" key="1">
    <citation type="submission" date="2022-11" db="EMBL/GenBank/DDBJ databases">
        <authorList>
            <person name="Scott C."/>
            <person name="Bruce N."/>
        </authorList>
    </citation>
    <scope>NUCLEOTIDE SEQUENCE</scope>
</reference>
<dbReference type="InterPro" id="IPR010259">
    <property type="entry name" value="S8pro/Inhibitor_I9"/>
</dbReference>
<dbReference type="InterPro" id="IPR023827">
    <property type="entry name" value="Peptidase_S8_Asp-AS"/>
</dbReference>
<evidence type="ECO:0000259" key="9">
    <source>
        <dbReference type="Pfam" id="PF05922"/>
    </source>
</evidence>
<keyword evidence="2 6" id="KW-0645">Protease</keyword>
<keyword evidence="11" id="KW-1185">Reference proteome</keyword>
<evidence type="ECO:0000256" key="7">
    <source>
        <dbReference type="RuleBase" id="RU003355"/>
    </source>
</evidence>
<keyword evidence="4 6" id="KW-0378">Hydrolase</keyword>
<dbReference type="InterPro" id="IPR000209">
    <property type="entry name" value="Peptidase_S8/S53_dom"/>
</dbReference>
<evidence type="ECO:0000256" key="6">
    <source>
        <dbReference type="PROSITE-ProRule" id="PRU01240"/>
    </source>
</evidence>
<evidence type="ECO:0000313" key="10">
    <source>
        <dbReference type="EMBL" id="CAI4217806.1"/>
    </source>
</evidence>
<evidence type="ECO:0000313" key="11">
    <source>
        <dbReference type="Proteomes" id="UP000838763"/>
    </source>
</evidence>
<accession>A0A9P1H8C1</accession>
<dbReference type="SUPFAM" id="SSF54897">
    <property type="entry name" value="Protease propeptides/inhibitors"/>
    <property type="match status" value="1"/>
</dbReference>
<dbReference type="InterPro" id="IPR036852">
    <property type="entry name" value="Peptidase_S8/S53_dom_sf"/>
</dbReference>
<keyword evidence="3" id="KW-0732">Signal</keyword>
<dbReference type="Pfam" id="PF05922">
    <property type="entry name" value="Inhibitor_I9"/>
    <property type="match status" value="1"/>
</dbReference>
<feature type="active site" description="Charge relay system" evidence="6">
    <location>
        <position position="203"/>
    </location>
</feature>
<dbReference type="PANTHER" id="PTHR43806:SF58">
    <property type="entry name" value="ALKALINE PROTEASE 1-RELATED"/>
    <property type="match status" value="1"/>
</dbReference>
<proteinExistence type="inferred from homology"/>
<dbReference type="CDD" id="cd04077">
    <property type="entry name" value="Peptidases_S8_PCSK9_ProteinaseK_like"/>
    <property type="match status" value="1"/>
</dbReference>
<dbReference type="Gene3D" id="3.40.50.200">
    <property type="entry name" value="Peptidase S8/S53 domain"/>
    <property type="match status" value="1"/>
</dbReference>
<dbReference type="InterPro" id="IPR015500">
    <property type="entry name" value="Peptidase_S8_subtilisin-rel"/>
</dbReference>
<dbReference type="EMBL" id="CALLCH030000017">
    <property type="protein sequence ID" value="CAI4217806.1"/>
    <property type="molecule type" value="Genomic_DNA"/>
</dbReference>
<dbReference type="InterPro" id="IPR022398">
    <property type="entry name" value="Peptidase_S8_His-AS"/>
</dbReference>
<sequence length="396" mass="41433">MRRSEGWDALENWGTSGCNLPALTPHQEASYGQVVSTTGGSQRSDGLNVEGKYIVVLKPTVSTEEAESHLSWVNDVHKRSLGRRDLTGVESTYDLPGFHGYAGQFDESTLEEIKNNPDVLEVEADQIFTLSATVTQSSATWGLGTISSRSRGASTYRYDDSAGAGSYAYVVDSGINIAHTDFGGRATRGFNAAGGTFEDTFGHGTHVAGTIGGRTYGVAKAANLIDVKVFIGRESTTSIILNGFNWAVNDIVSKGRQRRAVINMSLGGGFSTAFNTAVRSAFNSGVLSVVASALTVGAVNSNWAEDTYSNYGAAVDILAPGTSVLSTYIGSTSATSTLTGTSMATPHVVGLALYLAVLENINTPAALKARILALGTASVTSRRSGSPNLIAYNGIA</sequence>
<feature type="domain" description="Peptidase S8/S53" evidence="8">
    <location>
        <begin position="170"/>
        <end position="372"/>
    </location>
</feature>
<dbReference type="PROSITE" id="PS00138">
    <property type="entry name" value="SUBTILASE_SER"/>
    <property type="match status" value="1"/>
</dbReference>
<dbReference type="InterPro" id="IPR034193">
    <property type="entry name" value="PCSK9_ProteinaseK-like"/>
</dbReference>
<dbReference type="Proteomes" id="UP000838763">
    <property type="component" value="Unassembled WGS sequence"/>
</dbReference>
<feature type="domain" description="Inhibitor I9" evidence="9">
    <location>
        <begin position="52"/>
        <end position="130"/>
    </location>
</feature>
<dbReference type="PROSITE" id="PS51892">
    <property type="entry name" value="SUBTILASE"/>
    <property type="match status" value="1"/>
</dbReference>
<evidence type="ECO:0000256" key="1">
    <source>
        <dbReference type="ARBA" id="ARBA00011073"/>
    </source>
</evidence>
<evidence type="ECO:0000256" key="5">
    <source>
        <dbReference type="ARBA" id="ARBA00022825"/>
    </source>
</evidence>
<evidence type="ECO:0000256" key="3">
    <source>
        <dbReference type="ARBA" id="ARBA00022729"/>
    </source>
</evidence>
<organism evidence="10 11">
    <name type="scientific">Parascedosporium putredinis</name>
    <dbReference type="NCBI Taxonomy" id="1442378"/>
    <lineage>
        <taxon>Eukaryota</taxon>
        <taxon>Fungi</taxon>
        <taxon>Dikarya</taxon>
        <taxon>Ascomycota</taxon>
        <taxon>Pezizomycotina</taxon>
        <taxon>Sordariomycetes</taxon>
        <taxon>Hypocreomycetidae</taxon>
        <taxon>Microascales</taxon>
        <taxon>Microascaceae</taxon>
        <taxon>Parascedosporium</taxon>
    </lineage>
</organism>
<dbReference type="Pfam" id="PF00082">
    <property type="entry name" value="Peptidase_S8"/>
    <property type="match status" value="1"/>
</dbReference>
<dbReference type="GO" id="GO:0004252">
    <property type="term" value="F:serine-type endopeptidase activity"/>
    <property type="evidence" value="ECO:0007669"/>
    <property type="project" value="UniProtKB-UniRule"/>
</dbReference>
<dbReference type="AlphaFoldDB" id="A0A9P1H8C1"/>
<feature type="active site" description="Charge relay system" evidence="6">
    <location>
        <position position="172"/>
    </location>
</feature>